<dbReference type="GeneID" id="92089438"/>
<organism evidence="1 2">
    <name type="scientific">Apiospora phragmitis</name>
    <dbReference type="NCBI Taxonomy" id="2905665"/>
    <lineage>
        <taxon>Eukaryota</taxon>
        <taxon>Fungi</taxon>
        <taxon>Dikarya</taxon>
        <taxon>Ascomycota</taxon>
        <taxon>Pezizomycotina</taxon>
        <taxon>Sordariomycetes</taxon>
        <taxon>Xylariomycetidae</taxon>
        <taxon>Amphisphaeriales</taxon>
        <taxon>Apiosporaceae</taxon>
        <taxon>Apiospora</taxon>
    </lineage>
</organism>
<keyword evidence="2" id="KW-1185">Reference proteome</keyword>
<reference evidence="1 2" key="1">
    <citation type="submission" date="2023-01" db="EMBL/GenBank/DDBJ databases">
        <title>Analysis of 21 Apiospora genomes using comparative genomics revels a genus with tremendous synthesis potential of carbohydrate active enzymes and secondary metabolites.</title>
        <authorList>
            <person name="Sorensen T."/>
        </authorList>
    </citation>
    <scope>NUCLEOTIDE SEQUENCE [LARGE SCALE GENOMIC DNA]</scope>
    <source>
        <strain evidence="1 2">CBS 135458</strain>
    </source>
</reference>
<dbReference type="Proteomes" id="UP001480595">
    <property type="component" value="Unassembled WGS sequence"/>
</dbReference>
<dbReference type="SUPFAM" id="SSF54909">
    <property type="entry name" value="Dimeric alpha+beta barrel"/>
    <property type="match status" value="1"/>
</dbReference>
<comment type="caution">
    <text evidence="1">The sequence shown here is derived from an EMBL/GenBank/DDBJ whole genome shotgun (WGS) entry which is preliminary data.</text>
</comment>
<dbReference type="InterPro" id="IPR011008">
    <property type="entry name" value="Dimeric_a/b-barrel"/>
</dbReference>
<protein>
    <recommendedName>
        <fullName evidence="3">ABM domain-containing protein</fullName>
    </recommendedName>
</protein>
<name>A0ABR1VSB5_9PEZI</name>
<dbReference type="RefSeq" id="XP_066718542.1">
    <property type="nucleotide sequence ID" value="XM_066856375.1"/>
</dbReference>
<evidence type="ECO:0000313" key="1">
    <source>
        <dbReference type="EMBL" id="KAK8074067.1"/>
    </source>
</evidence>
<sequence length="198" mass="20820">MAAPVTEVVDFTLSPSADPTTAFSAACATLTQQPGCRAARYSLHHEDASKLTLFVDWDSISAHEALRANADLYGPFAASLAPFVAAPPVMSHVAFDPPAKGGVLDVAPAVEVLNLHFPADYGLEREQAAVKTLGEFGAITQKAAGPGDMDLLVGTPALGWAAHMKYRDTDAFRESIGMIRGLEGLKGISMNHVACQKA</sequence>
<evidence type="ECO:0000313" key="2">
    <source>
        <dbReference type="Proteomes" id="UP001480595"/>
    </source>
</evidence>
<proteinExistence type="predicted"/>
<accession>A0ABR1VSB5</accession>
<evidence type="ECO:0008006" key="3">
    <source>
        <dbReference type="Google" id="ProtNLM"/>
    </source>
</evidence>
<dbReference type="Gene3D" id="3.30.70.100">
    <property type="match status" value="1"/>
</dbReference>
<gene>
    <name evidence="1" type="ORF">PG994_004966</name>
</gene>
<dbReference type="EMBL" id="JAQQWL010000005">
    <property type="protein sequence ID" value="KAK8074067.1"/>
    <property type="molecule type" value="Genomic_DNA"/>
</dbReference>